<dbReference type="Proteomes" id="UP000249526">
    <property type="component" value="Unassembled WGS sequence"/>
</dbReference>
<evidence type="ECO:0000313" key="3">
    <source>
        <dbReference type="EMBL" id="RAH60752.1"/>
    </source>
</evidence>
<feature type="chain" id="PRO_5034091959" evidence="2">
    <location>
        <begin position="22"/>
        <end position="104"/>
    </location>
</feature>
<dbReference type="EMBL" id="KZ825057">
    <property type="protein sequence ID" value="RAH60752.1"/>
    <property type="molecule type" value="Genomic_DNA"/>
</dbReference>
<evidence type="ECO:0000313" key="4">
    <source>
        <dbReference type="Proteomes" id="UP000249526"/>
    </source>
</evidence>
<evidence type="ECO:0000256" key="1">
    <source>
        <dbReference type="SAM" id="MobiDB-lite"/>
    </source>
</evidence>
<proteinExistence type="predicted"/>
<feature type="signal peptide" evidence="2">
    <location>
        <begin position="1"/>
        <end position="21"/>
    </location>
</feature>
<evidence type="ECO:0000256" key="2">
    <source>
        <dbReference type="SAM" id="SignalP"/>
    </source>
</evidence>
<dbReference type="GeneID" id="37163104"/>
<keyword evidence="2" id="KW-0732">Signal</keyword>
<dbReference type="RefSeq" id="XP_025518674.1">
    <property type="nucleotide sequence ID" value="XM_025659702.1"/>
</dbReference>
<reference evidence="3 4" key="1">
    <citation type="submission" date="2018-02" db="EMBL/GenBank/DDBJ databases">
        <title>The genomes of Aspergillus section Nigri reveals drivers in fungal speciation.</title>
        <authorList>
            <consortium name="DOE Joint Genome Institute"/>
            <person name="Vesth T.C."/>
            <person name="Nybo J."/>
            <person name="Theobald S."/>
            <person name="Brandl J."/>
            <person name="Frisvad J.C."/>
            <person name="Nielsen K.F."/>
            <person name="Lyhne E.K."/>
            <person name="Kogle M.E."/>
            <person name="Kuo A."/>
            <person name="Riley R."/>
            <person name="Clum A."/>
            <person name="Nolan M."/>
            <person name="Lipzen A."/>
            <person name="Salamov A."/>
            <person name="Henrissat B."/>
            <person name="Wiebenga A."/>
            <person name="De vries R.P."/>
            <person name="Grigoriev I.V."/>
            <person name="Mortensen U.H."/>
            <person name="Andersen M.R."/>
            <person name="Baker S.E."/>
        </authorList>
    </citation>
    <scope>NUCLEOTIDE SEQUENCE [LARGE SCALE GENOMIC DNA]</scope>
    <source>
        <strain evidence="3 4">CBS 112811</strain>
    </source>
</reference>
<accession>A0A8G1R7R4</accession>
<gene>
    <name evidence="3" type="ORF">BO85DRAFT_447338</name>
</gene>
<sequence>MRFAFVFDAIGTFVLLPLSQCRPLGPSCSQLQGVDSKLDSLQDAADQVHPNDGNIFGNARLDGMRNSIESSSDLIHQKEDEECDNNSDKSDDLLDSTLSTLSGL</sequence>
<feature type="region of interest" description="Disordered" evidence="1">
    <location>
        <begin position="68"/>
        <end position="104"/>
    </location>
</feature>
<name>A0A8G1R7R4_9EURO</name>
<organism evidence="3 4">
    <name type="scientific">Aspergillus piperis CBS 112811</name>
    <dbReference type="NCBI Taxonomy" id="1448313"/>
    <lineage>
        <taxon>Eukaryota</taxon>
        <taxon>Fungi</taxon>
        <taxon>Dikarya</taxon>
        <taxon>Ascomycota</taxon>
        <taxon>Pezizomycotina</taxon>
        <taxon>Eurotiomycetes</taxon>
        <taxon>Eurotiomycetidae</taxon>
        <taxon>Eurotiales</taxon>
        <taxon>Aspergillaceae</taxon>
        <taxon>Aspergillus</taxon>
        <taxon>Aspergillus subgen. Circumdati</taxon>
    </lineage>
</organism>
<feature type="compositionally biased region" description="Low complexity" evidence="1">
    <location>
        <begin position="95"/>
        <end position="104"/>
    </location>
</feature>
<keyword evidence="4" id="KW-1185">Reference proteome</keyword>
<protein>
    <submittedName>
        <fullName evidence="3">Uncharacterized protein</fullName>
    </submittedName>
</protein>
<dbReference type="AlphaFoldDB" id="A0A8G1R7R4"/>